<dbReference type="VEuPathDB" id="MicrosporidiaDB:H312_00761"/>
<organism evidence="5 6">
    <name type="scientific">Anncaliia algerae PRA339</name>
    <dbReference type="NCBI Taxonomy" id="1288291"/>
    <lineage>
        <taxon>Eukaryota</taxon>
        <taxon>Fungi</taxon>
        <taxon>Fungi incertae sedis</taxon>
        <taxon>Microsporidia</taxon>
        <taxon>Tubulinosematoidea</taxon>
        <taxon>Tubulinosematidae</taxon>
        <taxon>Anncaliia</taxon>
    </lineage>
</organism>
<keyword evidence="6" id="KW-1185">Reference proteome</keyword>
<dbReference type="OrthoDB" id="3542292at2759"/>
<reference evidence="5 6" key="2">
    <citation type="submission" date="2014-03" db="EMBL/GenBank/DDBJ databases">
        <title>The Genome Sequence of Anncaliia algerae insect isolate PRA339.</title>
        <authorList>
            <consortium name="The Broad Institute Genome Sequencing Platform"/>
            <consortium name="The Broad Institute Genome Sequencing Center for Infectious Disease"/>
            <person name="Cuomo C."/>
            <person name="Becnel J."/>
            <person name="Sanscrainte N."/>
            <person name="Walker B."/>
            <person name="Young S.K."/>
            <person name="Zeng Q."/>
            <person name="Gargeya S."/>
            <person name="Fitzgerald M."/>
            <person name="Haas B."/>
            <person name="Abouelleil A."/>
            <person name="Alvarado L."/>
            <person name="Arachchi H.M."/>
            <person name="Berlin A.M."/>
            <person name="Chapman S.B."/>
            <person name="Dewar J."/>
            <person name="Goldberg J."/>
            <person name="Griggs A."/>
            <person name="Gujja S."/>
            <person name="Hansen M."/>
            <person name="Howarth C."/>
            <person name="Imamovic A."/>
            <person name="Larimer J."/>
            <person name="McCowan C."/>
            <person name="Murphy C."/>
            <person name="Neiman D."/>
            <person name="Pearson M."/>
            <person name="Priest M."/>
            <person name="Roberts A."/>
            <person name="Saif S."/>
            <person name="Shea T."/>
            <person name="Sisk P."/>
            <person name="Sykes S."/>
            <person name="Wortman J."/>
            <person name="Nusbaum C."/>
            <person name="Birren B."/>
        </authorList>
    </citation>
    <scope>NUCLEOTIDE SEQUENCE [LARGE SCALE GENOMIC DNA]</scope>
    <source>
        <strain evidence="5 6">PRA339</strain>
    </source>
</reference>
<protein>
    <recommendedName>
        <fullName evidence="4">Trehalase</fullName>
        <ecNumber evidence="4">3.2.1.28</ecNumber>
    </recommendedName>
    <alternativeName>
        <fullName evidence="4">Alpha-trehalose glucohydrolase</fullName>
    </alternativeName>
</protein>
<dbReference type="PANTHER" id="PTHR23403:SF1">
    <property type="entry name" value="TREHALASE"/>
    <property type="match status" value="1"/>
</dbReference>
<gene>
    <name evidence="5" type="ORF">H312_00761</name>
</gene>
<name>A0A059F430_9MICR</name>
<evidence type="ECO:0000256" key="4">
    <source>
        <dbReference type="RuleBase" id="RU361180"/>
    </source>
</evidence>
<dbReference type="GO" id="GO:0005993">
    <property type="term" value="P:trehalose catabolic process"/>
    <property type="evidence" value="ECO:0007669"/>
    <property type="project" value="TreeGrafter"/>
</dbReference>
<dbReference type="AlphaFoldDB" id="A0A059F430"/>
<proteinExistence type="inferred from homology"/>
<keyword evidence="3 4" id="KW-0326">Glycosidase</keyword>
<dbReference type="PANTHER" id="PTHR23403">
    <property type="entry name" value="TREHALASE"/>
    <property type="match status" value="1"/>
</dbReference>
<dbReference type="Pfam" id="PF01204">
    <property type="entry name" value="Trehalase"/>
    <property type="match status" value="1"/>
</dbReference>
<dbReference type="InterPro" id="IPR001661">
    <property type="entry name" value="Glyco_hydro_37"/>
</dbReference>
<evidence type="ECO:0000256" key="1">
    <source>
        <dbReference type="ARBA" id="ARBA00005615"/>
    </source>
</evidence>
<dbReference type="HOGENOM" id="CLU_006451_4_0_1"/>
<dbReference type="Proteomes" id="UP000030655">
    <property type="component" value="Unassembled WGS sequence"/>
</dbReference>
<dbReference type="InterPro" id="IPR008928">
    <property type="entry name" value="6-hairpin_glycosidase_sf"/>
</dbReference>
<comment type="similarity">
    <text evidence="1 4">Belongs to the glycosyl hydrolase 37 family.</text>
</comment>
<dbReference type="EMBL" id="KK365136">
    <property type="protein sequence ID" value="KCZ81862.1"/>
    <property type="molecule type" value="Genomic_DNA"/>
</dbReference>
<dbReference type="EC" id="3.2.1.28" evidence="4"/>
<comment type="catalytic activity">
    <reaction evidence="4">
        <text>alpha,alpha-trehalose + H2O = alpha-D-glucose + beta-D-glucose</text>
        <dbReference type="Rhea" id="RHEA:32675"/>
        <dbReference type="ChEBI" id="CHEBI:15377"/>
        <dbReference type="ChEBI" id="CHEBI:15903"/>
        <dbReference type="ChEBI" id="CHEBI:16551"/>
        <dbReference type="ChEBI" id="CHEBI:17925"/>
        <dbReference type="EC" id="3.2.1.28"/>
    </reaction>
</comment>
<dbReference type="SUPFAM" id="SSF48208">
    <property type="entry name" value="Six-hairpin glycosidases"/>
    <property type="match status" value="1"/>
</dbReference>
<dbReference type="STRING" id="1288291.A0A059F430"/>
<keyword evidence="2 4" id="KW-0378">Hydrolase</keyword>
<dbReference type="GO" id="GO:0004555">
    <property type="term" value="F:alpha,alpha-trehalase activity"/>
    <property type="evidence" value="ECO:0007669"/>
    <property type="project" value="UniProtKB-EC"/>
</dbReference>
<dbReference type="PRINTS" id="PR00744">
    <property type="entry name" value="GLHYDRLASE37"/>
</dbReference>
<dbReference type="InterPro" id="IPR018232">
    <property type="entry name" value="Glyco_hydro_37_CS"/>
</dbReference>
<dbReference type="PROSITE" id="PS00927">
    <property type="entry name" value="TREHALASE_1"/>
    <property type="match status" value="1"/>
</dbReference>
<dbReference type="InterPro" id="IPR012341">
    <property type="entry name" value="6hp_glycosidase-like_sf"/>
</dbReference>
<evidence type="ECO:0000313" key="5">
    <source>
        <dbReference type="EMBL" id="KCZ81862.1"/>
    </source>
</evidence>
<evidence type="ECO:0000256" key="3">
    <source>
        <dbReference type="ARBA" id="ARBA00023295"/>
    </source>
</evidence>
<accession>A0A059F430</accession>
<evidence type="ECO:0000256" key="2">
    <source>
        <dbReference type="ARBA" id="ARBA00022801"/>
    </source>
</evidence>
<evidence type="ECO:0000313" key="6">
    <source>
        <dbReference type="Proteomes" id="UP000030655"/>
    </source>
</evidence>
<reference evidence="6" key="1">
    <citation type="submission" date="2013-02" db="EMBL/GenBank/DDBJ databases">
        <authorList>
            <consortium name="The Broad Institute Genome Sequencing Platform"/>
            <person name="Cuomo C."/>
            <person name="Becnel J."/>
            <person name="Sanscrainte N."/>
            <person name="Walker B."/>
            <person name="Young S.K."/>
            <person name="Zeng Q."/>
            <person name="Gargeya S."/>
            <person name="Fitzgerald M."/>
            <person name="Haas B."/>
            <person name="Abouelleil A."/>
            <person name="Alvarado L."/>
            <person name="Arachchi H.M."/>
            <person name="Berlin A.M."/>
            <person name="Chapman S.B."/>
            <person name="Dewar J."/>
            <person name="Goldberg J."/>
            <person name="Griggs A."/>
            <person name="Gujja S."/>
            <person name="Hansen M."/>
            <person name="Howarth C."/>
            <person name="Imamovic A."/>
            <person name="Larimer J."/>
            <person name="McCowan C."/>
            <person name="Murphy C."/>
            <person name="Neiman D."/>
            <person name="Pearson M."/>
            <person name="Priest M."/>
            <person name="Roberts A."/>
            <person name="Saif S."/>
            <person name="Shea T."/>
            <person name="Sisk P."/>
            <person name="Sykes S."/>
            <person name="Wortman J."/>
            <person name="Nusbaum C."/>
            <person name="Birren B."/>
        </authorList>
    </citation>
    <scope>NUCLEOTIDE SEQUENCE [LARGE SCALE GENOMIC DNA]</scope>
    <source>
        <strain evidence="6">PRA339</strain>
    </source>
</reference>
<sequence>MLFFITLISSSKVEINTSMTDSVDNITDYTDINMLLAVQLLLPKVDSKDFVDRPTNKPLYKVKEAFSKIEEKLGITSMKNLNSYSVVRLLNLNLDKVVGENIYDEEKVTYDVLSLRKKHLSKIDILKKFLAENFLKVGSDITDHVPEDWKENPEFLKTLKNKDVLQTAKALVFKWKELSRKSVSFKNGERSTLLELPHPFIIPGGRFREYYYWDTYWILEGLIICEMDKSAENIIKNFIHVIKKYGYIPNGLRKYYLFRSHPPFFPSMLLKLYNIKGGKYNSLILGEGLDMAIKEYEFFNKYRTITVSDEDNNMYDLNYYHVKTDFPRPESFGEDVLTYKNQKYMSGEEVYSNLKSGAESGWDFSSRWLTKVTDLRTINAYNQIPVDLNALMYRNERIIEKLLADKGDMTRSKEFGDKAMKRYEAINTVLWNEEEKSWMDYDFVRNKYVNHRFYFSNVFPLIYGINPPNDVSPYEVLKKYHMELFGYPGGIPASGDGPETHQQWDFPNAWAPHQHLFVDYLLSIGERKMALHVAKSFMRSVIEGYKHDKDFYEKYNVKTPGFTGAGGEYAPQTGFGWTNGTALSFINEFGDELIGGKEHTESYKHILKKLIGRGKITDSEVKMVDFSVDFEKTPIPVDELPIGGK</sequence>
<dbReference type="PROSITE" id="PS00928">
    <property type="entry name" value="TREHALASE_2"/>
    <property type="match status" value="1"/>
</dbReference>
<dbReference type="Gene3D" id="1.50.10.10">
    <property type="match status" value="1"/>
</dbReference>